<keyword evidence="4" id="KW-0175">Coiled coil</keyword>
<keyword evidence="2" id="KW-0680">Restriction system</keyword>
<dbReference type="InterPro" id="IPR000055">
    <property type="entry name" value="Restrct_endonuc_typeI_TRD"/>
</dbReference>
<comment type="similarity">
    <text evidence="1">Belongs to the type-I restriction system S methylase family.</text>
</comment>
<dbReference type="CDD" id="cd17285">
    <property type="entry name" value="RMtype1_S_Csp16704I_TRD2-CR2_like"/>
    <property type="match status" value="1"/>
</dbReference>
<evidence type="ECO:0000313" key="7">
    <source>
        <dbReference type="Proteomes" id="UP000183794"/>
    </source>
</evidence>
<reference evidence="6 7" key="1">
    <citation type="submission" date="2016-11" db="EMBL/GenBank/DDBJ databases">
        <authorList>
            <person name="Jaros S."/>
            <person name="Januszkiewicz K."/>
            <person name="Wedrychowicz H."/>
        </authorList>
    </citation>
    <scope>NUCLEOTIDE SEQUENCE [LARGE SCALE GENOMIC DNA]</scope>
    <source>
        <strain evidence="6">NVI 5450</strain>
    </source>
</reference>
<dbReference type="PANTHER" id="PTHR43140:SF1">
    <property type="entry name" value="TYPE I RESTRICTION ENZYME ECOKI SPECIFICITY SUBUNIT"/>
    <property type="match status" value="1"/>
</dbReference>
<organism evidence="6 7">
    <name type="scientific">Moritella viscosa</name>
    <dbReference type="NCBI Taxonomy" id="80854"/>
    <lineage>
        <taxon>Bacteria</taxon>
        <taxon>Pseudomonadati</taxon>
        <taxon>Pseudomonadota</taxon>
        <taxon>Gammaproteobacteria</taxon>
        <taxon>Alteromonadales</taxon>
        <taxon>Moritellaceae</taxon>
        <taxon>Moritella</taxon>
    </lineage>
</organism>
<dbReference type="CDD" id="cd17253">
    <property type="entry name" value="RMtype1_S_Eco933I-TRD2-CR2_like"/>
    <property type="match status" value="1"/>
</dbReference>
<proteinExistence type="inferred from homology"/>
<dbReference type="InterPro" id="IPR044946">
    <property type="entry name" value="Restrct_endonuc_typeI_TRD_sf"/>
</dbReference>
<dbReference type="GO" id="GO:0003677">
    <property type="term" value="F:DNA binding"/>
    <property type="evidence" value="ECO:0007669"/>
    <property type="project" value="UniProtKB-KW"/>
</dbReference>
<dbReference type="RefSeq" id="WP_075518624.1">
    <property type="nucleotide sequence ID" value="NZ_FPLD01000153.1"/>
</dbReference>
<dbReference type="SUPFAM" id="SSF116734">
    <property type="entry name" value="DNA methylase specificity domain"/>
    <property type="match status" value="2"/>
</dbReference>
<dbReference type="InterPro" id="IPR051212">
    <property type="entry name" value="Type-I_RE_S_subunit"/>
</dbReference>
<evidence type="ECO:0000256" key="2">
    <source>
        <dbReference type="ARBA" id="ARBA00022747"/>
    </source>
</evidence>
<feature type="coiled-coil region" evidence="4">
    <location>
        <begin position="479"/>
        <end position="510"/>
    </location>
</feature>
<dbReference type="Pfam" id="PF01420">
    <property type="entry name" value="Methylase_S"/>
    <property type="match status" value="1"/>
</dbReference>
<evidence type="ECO:0000313" key="6">
    <source>
        <dbReference type="EMBL" id="SGZ19746.1"/>
    </source>
</evidence>
<protein>
    <submittedName>
        <fullName evidence="6">Type I site-specific deoxyribonuclease</fullName>
    </submittedName>
</protein>
<accession>A0A1L0AV55</accession>
<feature type="domain" description="Type I restriction modification DNA specificity" evidence="5">
    <location>
        <begin position="11"/>
        <end position="174"/>
    </location>
</feature>
<dbReference type="EMBL" id="FPLD01000153">
    <property type="protein sequence ID" value="SGZ19746.1"/>
    <property type="molecule type" value="Genomic_DNA"/>
</dbReference>
<gene>
    <name evidence="6" type="ORF">NVI5450_4798</name>
</gene>
<dbReference type="OrthoDB" id="398435at2"/>
<sequence length="596" mass="67693">MSKNQNLSSLPEHWKWIKLEEILLSVVGGGTPSKSNLSFWKGDIPWLTVKDMRTTRPKSTIDHISLDAVDNSSTNLLPADTIIVATRIGLGKLVRVPFPTTINQDLKGLFLSKYLNKSYMEYWYLSQASYIESIGAGTTVKGIRLEQLKSLKFPFAPQAAQKSIVKKIEELFSHIDAGVEGLKQAKSKLQQYRQSVLIGAVTGKLTEQWREQNADKLEPADKLLERILDDHRVNWEAEQLKIFEEKGKIPKDDKWKDKYKIPLPPETEDVPELPSEWGYLRLEAISAIQGGITVDAKRKPDDTTLLPYLRVANVQRGYLELSKMKDIRVPNDKVDDLLLQDGDILFNEGGDRDKLGRGWVWRNEIDKCIYQNHVFRARLYSNELVPEFVSIFGNTIGKEYFIKQGKQTTNLASINKTKLSAFPVPVCSFDEMTTIIEIVTDKVGKTERTIVDIDAQLLRATQLKNSILAKAFSGELVENIETEESAEQLLEKIQAEKQLLEEKAKLAKNKPNARTKKMEKRPIIDVLKEVGKTLKVDELFEKAGFQNDVSPESIEAFYQELKIVVEDENVEVTPIILDGKKQGDKFKYKEVKNEAG</sequence>
<dbReference type="AlphaFoldDB" id="A0A1L0AV55"/>
<keyword evidence="3" id="KW-0238">DNA-binding</keyword>
<name>A0A1L0AV55_9GAMM</name>
<evidence type="ECO:0000256" key="1">
    <source>
        <dbReference type="ARBA" id="ARBA00010923"/>
    </source>
</evidence>
<dbReference type="Proteomes" id="UP000183794">
    <property type="component" value="Unassembled WGS sequence"/>
</dbReference>
<evidence type="ECO:0000256" key="4">
    <source>
        <dbReference type="SAM" id="Coils"/>
    </source>
</evidence>
<dbReference type="Gene3D" id="3.90.220.20">
    <property type="entry name" value="DNA methylase specificity domains"/>
    <property type="match status" value="2"/>
</dbReference>
<evidence type="ECO:0000256" key="3">
    <source>
        <dbReference type="ARBA" id="ARBA00023125"/>
    </source>
</evidence>
<dbReference type="GO" id="GO:0009307">
    <property type="term" value="P:DNA restriction-modification system"/>
    <property type="evidence" value="ECO:0007669"/>
    <property type="project" value="UniProtKB-KW"/>
</dbReference>
<evidence type="ECO:0000259" key="5">
    <source>
        <dbReference type="Pfam" id="PF01420"/>
    </source>
</evidence>
<dbReference type="PANTHER" id="PTHR43140">
    <property type="entry name" value="TYPE-1 RESTRICTION ENZYME ECOKI SPECIFICITY PROTEIN"/>
    <property type="match status" value="1"/>
</dbReference>